<dbReference type="EMBL" id="HBIO01029325">
    <property type="protein sequence ID" value="CAE0477647.1"/>
    <property type="molecule type" value="Transcribed_RNA"/>
</dbReference>
<dbReference type="PANTHER" id="PTHR24113:SF12">
    <property type="entry name" value="RAN GTPASE-ACTIVATING PROTEIN 1"/>
    <property type="match status" value="1"/>
</dbReference>
<keyword evidence="2" id="KW-0433">Leucine-rich repeat</keyword>
<evidence type="ECO:0000256" key="3">
    <source>
        <dbReference type="ARBA" id="ARBA00022737"/>
    </source>
</evidence>
<dbReference type="Gene3D" id="3.80.10.10">
    <property type="entry name" value="Ribonuclease Inhibitor"/>
    <property type="match status" value="1"/>
</dbReference>
<proteinExistence type="predicted"/>
<dbReference type="GO" id="GO:0048471">
    <property type="term" value="C:perinuclear region of cytoplasm"/>
    <property type="evidence" value="ECO:0007669"/>
    <property type="project" value="TreeGrafter"/>
</dbReference>
<dbReference type="AlphaFoldDB" id="A0A7S3QID5"/>
<keyword evidence="3" id="KW-0677">Repeat</keyword>
<keyword evidence="1" id="KW-0343">GTPase activation</keyword>
<evidence type="ECO:0000313" key="4">
    <source>
        <dbReference type="EMBL" id="CAE0477647.1"/>
    </source>
</evidence>
<dbReference type="InterPro" id="IPR027038">
    <property type="entry name" value="RanGap"/>
</dbReference>
<dbReference type="PANTHER" id="PTHR24113">
    <property type="entry name" value="RAN GTPASE-ACTIVATING PROTEIN 1"/>
    <property type="match status" value="1"/>
</dbReference>
<dbReference type="InterPro" id="IPR001611">
    <property type="entry name" value="Leu-rich_rpt"/>
</dbReference>
<dbReference type="InterPro" id="IPR032675">
    <property type="entry name" value="LRR_dom_sf"/>
</dbReference>
<dbReference type="GO" id="GO:0005096">
    <property type="term" value="F:GTPase activator activity"/>
    <property type="evidence" value="ECO:0007669"/>
    <property type="project" value="UniProtKB-KW"/>
</dbReference>
<evidence type="ECO:0000256" key="1">
    <source>
        <dbReference type="ARBA" id="ARBA00022468"/>
    </source>
</evidence>
<reference evidence="4" key="1">
    <citation type="submission" date="2021-01" db="EMBL/GenBank/DDBJ databases">
        <authorList>
            <person name="Corre E."/>
            <person name="Pelletier E."/>
            <person name="Niang G."/>
            <person name="Scheremetjew M."/>
            <person name="Finn R."/>
            <person name="Kale V."/>
            <person name="Holt S."/>
            <person name="Cochrane G."/>
            <person name="Meng A."/>
            <person name="Brown T."/>
            <person name="Cohen L."/>
        </authorList>
    </citation>
    <scope>NUCLEOTIDE SEQUENCE</scope>
    <source>
        <strain evidence="4">MM31A-1</strain>
    </source>
</reference>
<dbReference type="SUPFAM" id="SSF52047">
    <property type="entry name" value="RNI-like"/>
    <property type="match status" value="1"/>
</dbReference>
<dbReference type="Pfam" id="PF13516">
    <property type="entry name" value="LRR_6"/>
    <property type="match status" value="1"/>
</dbReference>
<organism evidence="4">
    <name type="scientific">Chaetoceros debilis</name>
    <dbReference type="NCBI Taxonomy" id="122233"/>
    <lineage>
        <taxon>Eukaryota</taxon>
        <taxon>Sar</taxon>
        <taxon>Stramenopiles</taxon>
        <taxon>Ochrophyta</taxon>
        <taxon>Bacillariophyta</taxon>
        <taxon>Coscinodiscophyceae</taxon>
        <taxon>Chaetocerotophycidae</taxon>
        <taxon>Chaetocerotales</taxon>
        <taxon>Chaetocerotaceae</taxon>
        <taxon>Chaetoceros</taxon>
    </lineage>
</organism>
<protein>
    <submittedName>
        <fullName evidence="4">Uncharacterized protein</fullName>
    </submittedName>
</protein>
<dbReference type="GO" id="GO:0005829">
    <property type="term" value="C:cytosol"/>
    <property type="evidence" value="ECO:0007669"/>
    <property type="project" value="TreeGrafter"/>
</dbReference>
<dbReference type="SMART" id="SM00368">
    <property type="entry name" value="LRR_RI"/>
    <property type="match status" value="4"/>
</dbReference>
<dbReference type="GO" id="GO:0006913">
    <property type="term" value="P:nucleocytoplasmic transport"/>
    <property type="evidence" value="ECO:0007669"/>
    <property type="project" value="TreeGrafter"/>
</dbReference>
<evidence type="ECO:0000256" key="2">
    <source>
        <dbReference type="ARBA" id="ARBA00022614"/>
    </source>
</evidence>
<sequence length="376" mass="41439">MHSTDLRVDGALKKRAIMKELNLEHQMGLLSNPGDCKDNSIVKEALETNQEGTTTTETTKELPLSPIVTKALRALRDSNPQLHRKLDFGIDSADKKRDECLSYWNRQQRVVEVLNEKHHSDGDGIADIYLNINLGGLMVRIIDMIPFMTSLAQDGLACKSINLGGTDVPIFNLHQSFLLSDTASDSSFRHFNHLTSLYIGGCGISNQTKGIENLVDILNLCGSIEMLDLRYNDFSSAICMNLLSKALSNHHSIKVLHLEGNGFKCHGASAIGDLISKSKSLEELYLGSNEIGIDGAKDLARGLEKGGHELKKLYIEANRIGVDGAEALRFVLVKQREQKCKVLEKLYFENNNLSEDAATELGRALNSDGLIDGSLF</sequence>
<dbReference type="GO" id="GO:0031267">
    <property type="term" value="F:small GTPase binding"/>
    <property type="evidence" value="ECO:0007669"/>
    <property type="project" value="TreeGrafter"/>
</dbReference>
<name>A0A7S3QID5_9STRA</name>
<gene>
    <name evidence="4" type="ORF">CDEB00056_LOCUS22500</name>
</gene>
<dbReference type="GO" id="GO:0005634">
    <property type="term" value="C:nucleus"/>
    <property type="evidence" value="ECO:0007669"/>
    <property type="project" value="TreeGrafter"/>
</dbReference>
<accession>A0A7S3QID5</accession>